<organism evidence="5 6">
    <name type="scientific">Hibiscus syriacus</name>
    <name type="common">Rose of Sharon</name>
    <dbReference type="NCBI Taxonomy" id="106335"/>
    <lineage>
        <taxon>Eukaryota</taxon>
        <taxon>Viridiplantae</taxon>
        <taxon>Streptophyta</taxon>
        <taxon>Embryophyta</taxon>
        <taxon>Tracheophyta</taxon>
        <taxon>Spermatophyta</taxon>
        <taxon>Magnoliopsida</taxon>
        <taxon>eudicotyledons</taxon>
        <taxon>Gunneridae</taxon>
        <taxon>Pentapetalae</taxon>
        <taxon>rosids</taxon>
        <taxon>malvids</taxon>
        <taxon>Malvales</taxon>
        <taxon>Malvaceae</taxon>
        <taxon>Malvoideae</taxon>
        <taxon>Hibiscus</taxon>
    </lineage>
</organism>
<feature type="domain" description="Bifunctional inhibitor/plant lipid transfer protein/seed storage helical" evidence="4">
    <location>
        <begin position="30"/>
        <end position="61"/>
    </location>
</feature>
<dbReference type="InterPro" id="IPR036312">
    <property type="entry name" value="Bifun_inhib/LTP/seed_sf"/>
</dbReference>
<reference evidence="5" key="1">
    <citation type="submission" date="2019-09" db="EMBL/GenBank/DDBJ databases">
        <title>Draft genome information of white flower Hibiscus syriacus.</title>
        <authorList>
            <person name="Kim Y.-M."/>
        </authorList>
    </citation>
    <scope>NUCLEOTIDE SEQUENCE [LARGE SCALE GENOMIC DNA]</scope>
    <source>
        <strain evidence="5">YM2019G1</strain>
    </source>
</reference>
<comment type="similarity">
    <text evidence="1">Belongs to the plant LTP family.</text>
</comment>
<feature type="chain" id="PRO_5025512443" evidence="3">
    <location>
        <begin position="27"/>
        <end position="128"/>
    </location>
</feature>
<proteinExistence type="inferred from homology"/>
<dbReference type="InterPro" id="IPR000528">
    <property type="entry name" value="Plant_nsLTP"/>
</dbReference>
<dbReference type="SUPFAM" id="SSF47699">
    <property type="entry name" value="Bifunctional inhibitor/lipid-transfer protein/seed storage 2S albumin"/>
    <property type="match status" value="1"/>
</dbReference>
<dbReference type="Proteomes" id="UP000436088">
    <property type="component" value="Unassembled WGS sequence"/>
</dbReference>
<keyword evidence="3" id="KW-0732">Signal</keyword>
<evidence type="ECO:0000256" key="2">
    <source>
        <dbReference type="SAM" id="MobiDB-lite"/>
    </source>
</evidence>
<feature type="compositionally biased region" description="Polar residues" evidence="2">
    <location>
        <begin position="88"/>
        <end position="101"/>
    </location>
</feature>
<dbReference type="InterPro" id="IPR016140">
    <property type="entry name" value="Bifunc_inhib/LTP/seed_store"/>
</dbReference>
<name>A0A6A2WH38_HIBSY</name>
<gene>
    <name evidence="5" type="ORF">F3Y22_tig00116971pilonHSYRG00318</name>
</gene>
<feature type="region of interest" description="Disordered" evidence="2">
    <location>
        <begin position="81"/>
        <end position="101"/>
    </location>
</feature>
<evidence type="ECO:0000313" key="6">
    <source>
        <dbReference type="Proteomes" id="UP000436088"/>
    </source>
</evidence>
<feature type="signal peptide" evidence="3">
    <location>
        <begin position="1"/>
        <end position="26"/>
    </location>
</feature>
<dbReference type="PANTHER" id="PTHR33076">
    <property type="entry name" value="NON-SPECIFIC LIPID-TRANSFER PROTEIN 2-RELATED"/>
    <property type="match status" value="1"/>
</dbReference>
<dbReference type="AlphaFoldDB" id="A0A6A2WH38"/>
<protein>
    <submittedName>
        <fullName evidence="5">Detected protein of confused Function</fullName>
    </submittedName>
</protein>
<evidence type="ECO:0000259" key="4">
    <source>
        <dbReference type="Pfam" id="PF00234"/>
    </source>
</evidence>
<sequence length="128" mass="13618">MASSGVRKSAFVMLIVYMAAMSAVEAALTCDDVVSHFLPCVSYLQSGGQPAAQCCNGVKHSSVRLKPRLTVKKCAGALNRPLKKSRSRGSTSLTRPASPTNVMSMFLTRSAPPLTATKYHEADFDHGG</sequence>
<evidence type="ECO:0000256" key="3">
    <source>
        <dbReference type="SAM" id="SignalP"/>
    </source>
</evidence>
<comment type="caution">
    <text evidence="5">The sequence shown here is derived from an EMBL/GenBank/DDBJ whole genome shotgun (WGS) entry which is preliminary data.</text>
</comment>
<dbReference type="GO" id="GO:0006869">
    <property type="term" value="P:lipid transport"/>
    <property type="evidence" value="ECO:0007669"/>
    <property type="project" value="InterPro"/>
</dbReference>
<dbReference type="Pfam" id="PF00234">
    <property type="entry name" value="Tryp_alpha_amyl"/>
    <property type="match status" value="1"/>
</dbReference>
<evidence type="ECO:0000313" key="5">
    <source>
        <dbReference type="EMBL" id="KAE8658382.1"/>
    </source>
</evidence>
<dbReference type="GO" id="GO:0008289">
    <property type="term" value="F:lipid binding"/>
    <property type="evidence" value="ECO:0007669"/>
    <property type="project" value="InterPro"/>
</dbReference>
<evidence type="ECO:0000256" key="1">
    <source>
        <dbReference type="ARBA" id="ARBA00009748"/>
    </source>
</evidence>
<keyword evidence="6" id="KW-1185">Reference proteome</keyword>
<dbReference type="EMBL" id="VEPZ02001744">
    <property type="protein sequence ID" value="KAE8658382.1"/>
    <property type="molecule type" value="Genomic_DNA"/>
</dbReference>
<dbReference type="Gene3D" id="1.10.110.10">
    <property type="entry name" value="Plant lipid-transfer and hydrophobic proteins"/>
    <property type="match status" value="1"/>
</dbReference>
<accession>A0A6A2WH38</accession>